<reference evidence="2" key="1">
    <citation type="submission" date="2020-11" db="EMBL/GenBank/DDBJ databases">
        <authorList>
            <person name="Tran Van P."/>
        </authorList>
    </citation>
    <scope>NUCLEOTIDE SEQUENCE</scope>
</reference>
<dbReference type="Proteomes" id="UP000678499">
    <property type="component" value="Unassembled WGS sequence"/>
</dbReference>
<evidence type="ECO:0000313" key="3">
    <source>
        <dbReference type="Proteomes" id="UP000678499"/>
    </source>
</evidence>
<name>A0A7R9BGN1_9CRUS</name>
<evidence type="ECO:0000313" key="2">
    <source>
        <dbReference type="EMBL" id="CAD7274984.1"/>
    </source>
</evidence>
<dbReference type="EMBL" id="CAJPEX010000337">
    <property type="protein sequence ID" value="CAG0915136.1"/>
    <property type="molecule type" value="Genomic_DNA"/>
</dbReference>
<proteinExistence type="predicted"/>
<dbReference type="AlphaFoldDB" id="A0A7R9BGN1"/>
<keyword evidence="3" id="KW-1185">Reference proteome</keyword>
<feature type="region of interest" description="Disordered" evidence="1">
    <location>
        <begin position="1"/>
        <end position="45"/>
    </location>
</feature>
<sequence>MDCDIDENLTPSTPSSDDEGGIRQRLLEKGAESDQGFEFDESGAPKVRNSYERLVAEQDERERKGIRCEIVKGPVDDEITEDVPPDYQERLGRHNVPRKADLETLRGIQRKLQSEVNSLKSKAKTFRMHVSKYNKGHATYTDFDRLSLLRWVREGKRGVLGKIPFAGWGLRWEYLARLQIGIEHKRRQLEKIRNQIHSLQLFRTRFNDYQKETAGVLDMQFMITKNTVRMNQQRFEQLLIARQSWECTFETMMYAIDCSGTYKTVCTQLGRQHCQKDGPSVVSVIRQIILQVSADAPSVSRATPPDMAWEQIMVARFQKQQEAEAKRACKPKRKACRKRNMSCKPDPPSESVSVETVSVDTPFQDLGAHRELYYLFENVEHSLMEVLLDVIKLESRAQYWCDEMEGNPTAVVGKDFLEDWEKPVVFEVPSEDVSVAI</sequence>
<accession>A0A7R9BGN1</accession>
<evidence type="ECO:0000256" key="1">
    <source>
        <dbReference type="SAM" id="MobiDB-lite"/>
    </source>
</evidence>
<feature type="compositionally biased region" description="Basic and acidic residues" evidence="1">
    <location>
        <begin position="20"/>
        <end position="32"/>
    </location>
</feature>
<organism evidence="2">
    <name type="scientific">Notodromas monacha</name>
    <dbReference type="NCBI Taxonomy" id="399045"/>
    <lineage>
        <taxon>Eukaryota</taxon>
        <taxon>Metazoa</taxon>
        <taxon>Ecdysozoa</taxon>
        <taxon>Arthropoda</taxon>
        <taxon>Crustacea</taxon>
        <taxon>Oligostraca</taxon>
        <taxon>Ostracoda</taxon>
        <taxon>Podocopa</taxon>
        <taxon>Podocopida</taxon>
        <taxon>Cypridocopina</taxon>
        <taxon>Cypridoidea</taxon>
        <taxon>Cyprididae</taxon>
        <taxon>Notodromas</taxon>
    </lineage>
</organism>
<gene>
    <name evidence="2" type="ORF">NMOB1V02_LOCUS2794</name>
</gene>
<dbReference type="EMBL" id="OA882374">
    <property type="protein sequence ID" value="CAD7274984.1"/>
    <property type="molecule type" value="Genomic_DNA"/>
</dbReference>
<protein>
    <submittedName>
        <fullName evidence="2">Uncharacterized protein</fullName>
    </submittedName>
</protein>